<dbReference type="AlphaFoldDB" id="W9C6A0"/>
<sequence>MQGTSQVSVHHSFPAILDVDDGESERSIFGYEVGLFPVIDKQELSATASLSPHLHRSAQPSHPDWEHDQSASSHCRLEGLRYGSPLHLQEEGEFREYQQQQKVVGAIEENDNENDMDLQPAKRQKLSSLFTDNSPTPTYEHSPRHRFKQDHIPTPSSTTQSEVTELQPLGLNGNSPTPIDNDHCYSPRSPRSPSLIEPAPAAEYQE</sequence>
<feature type="region of interest" description="Disordered" evidence="1">
    <location>
        <begin position="49"/>
        <end position="72"/>
    </location>
</feature>
<evidence type="ECO:0000256" key="1">
    <source>
        <dbReference type="SAM" id="MobiDB-lite"/>
    </source>
</evidence>
<dbReference type="Proteomes" id="UP000019487">
    <property type="component" value="Unassembled WGS sequence"/>
</dbReference>
<evidence type="ECO:0000313" key="3">
    <source>
        <dbReference type="Proteomes" id="UP000019487"/>
    </source>
</evidence>
<organism evidence="2 3">
    <name type="scientific">Sclerotinia borealis (strain F-4128)</name>
    <dbReference type="NCBI Taxonomy" id="1432307"/>
    <lineage>
        <taxon>Eukaryota</taxon>
        <taxon>Fungi</taxon>
        <taxon>Dikarya</taxon>
        <taxon>Ascomycota</taxon>
        <taxon>Pezizomycotina</taxon>
        <taxon>Leotiomycetes</taxon>
        <taxon>Helotiales</taxon>
        <taxon>Sclerotiniaceae</taxon>
        <taxon>Sclerotinia</taxon>
    </lineage>
</organism>
<feature type="compositionally biased region" description="Polar residues" evidence="1">
    <location>
        <begin position="154"/>
        <end position="164"/>
    </location>
</feature>
<feature type="compositionally biased region" description="Polar residues" evidence="1">
    <location>
        <begin position="128"/>
        <end position="139"/>
    </location>
</feature>
<dbReference type="OrthoDB" id="3440156at2759"/>
<accession>W9C6A0</accession>
<reference evidence="2 3" key="1">
    <citation type="journal article" date="2014" name="Genome Announc.">
        <title>Draft genome sequence of Sclerotinia borealis, a psychrophilic plant pathogenic fungus.</title>
        <authorList>
            <person name="Mardanov A.V."/>
            <person name="Beletsky A.V."/>
            <person name="Kadnikov V.V."/>
            <person name="Ignatov A.N."/>
            <person name="Ravin N.V."/>
        </authorList>
    </citation>
    <scope>NUCLEOTIDE SEQUENCE [LARGE SCALE GENOMIC DNA]</scope>
    <source>
        <strain evidence="3">F-4157</strain>
    </source>
</reference>
<feature type="compositionally biased region" description="Basic and acidic residues" evidence="1">
    <location>
        <begin position="63"/>
        <end position="72"/>
    </location>
</feature>
<proteinExistence type="predicted"/>
<dbReference type="HOGENOM" id="CLU_1332623_0_0_1"/>
<feature type="region of interest" description="Disordered" evidence="1">
    <location>
        <begin position="128"/>
        <end position="206"/>
    </location>
</feature>
<dbReference type="EMBL" id="AYSA01000631">
    <property type="protein sequence ID" value="ESZ90419.1"/>
    <property type="molecule type" value="Genomic_DNA"/>
</dbReference>
<evidence type="ECO:0000313" key="2">
    <source>
        <dbReference type="EMBL" id="ESZ90419.1"/>
    </source>
</evidence>
<comment type="caution">
    <text evidence="2">The sequence shown here is derived from an EMBL/GenBank/DDBJ whole genome shotgun (WGS) entry which is preliminary data.</text>
</comment>
<name>W9C6A0_SCLBF</name>
<gene>
    <name evidence="2" type="ORF">SBOR_9207</name>
</gene>
<protein>
    <submittedName>
        <fullName evidence="2">Uncharacterized protein</fullName>
    </submittedName>
</protein>
<keyword evidence="3" id="KW-1185">Reference proteome</keyword>